<dbReference type="AlphaFoldDB" id="A0AAE1ECW4"/>
<dbReference type="Proteomes" id="UP001283361">
    <property type="component" value="Unassembled WGS sequence"/>
</dbReference>
<proteinExistence type="predicted"/>
<sequence length="205" mass="22449">MACNSVFQSNVPSVECMGAAVAPRSFNEGFITIYSQANQLGLRGRRGRRRLVQILKLGQASGSRTRTHDLEVQHGCGGHRAVCTRQSAPQGAKIGGLATLEAVAPLLTSLRILEACTVCSESRPFLKYPDNSNSKFATHASSKMSRKVLFLKYPDTSNSKFATHGSSKMSRKVLFLKYPDNSNSKFVTHGSSKMSRQVYSLCLDR</sequence>
<evidence type="ECO:0000313" key="2">
    <source>
        <dbReference type="Proteomes" id="UP001283361"/>
    </source>
</evidence>
<dbReference type="EMBL" id="JAWDGP010000269">
    <property type="protein sequence ID" value="KAK3802065.1"/>
    <property type="molecule type" value="Genomic_DNA"/>
</dbReference>
<reference evidence="1" key="1">
    <citation type="journal article" date="2023" name="G3 (Bethesda)">
        <title>A reference genome for the long-term kleptoplast-retaining sea slug Elysia crispata morphotype clarki.</title>
        <authorList>
            <person name="Eastman K.E."/>
            <person name="Pendleton A.L."/>
            <person name="Shaikh M.A."/>
            <person name="Suttiyut T."/>
            <person name="Ogas R."/>
            <person name="Tomko P."/>
            <person name="Gavelis G."/>
            <person name="Widhalm J.R."/>
            <person name="Wisecaver J.H."/>
        </authorList>
    </citation>
    <scope>NUCLEOTIDE SEQUENCE</scope>
    <source>
        <strain evidence="1">ECLA1</strain>
    </source>
</reference>
<gene>
    <name evidence="1" type="ORF">RRG08_064658</name>
</gene>
<comment type="caution">
    <text evidence="1">The sequence shown here is derived from an EMBL/GenBank/DDBJ whole genome shotgun (WGS) entry which is preliminary data.</text>
</comment>
<evidence type="ECO:0000313" key="1">
    <source>
        <dbReference type="EMBL" id="KAK3802065.1"/>
    </source>
</evidence>
<accession>A0AAE1ECW4</accession>
<keyword evidence="2" id="KW-1185">Reference proteome</keyword>
<protein>
    <submittedName>
        <fullName evidence="1">Uncharacterized protein</fullName>
    </submittedName>
</protein>
<name>A0AAE1ECW4_9GAST</name>
<organism evidence="1 2">
    <name type="scientific">Elysia crispata</name>
    <name type="common">lettuce slug</name>
    <dbReference type="NCBI Taxonomy" id="231223"/>
    <lineage>
        <taxon>Eukaryota</taxon>
        <taxon>Metazoa</taxon>
        <taxon>Spiralia</taxon>
        <taxon>Lophotrochozoa</taxon>
        <taxon>Mollusca</taxon>
        <taxon>Gastropoda</taxon>
        <taxon>Heterobranchia</taxon>
        <taxon>Euthyneura</taxon>
        <taxon>Panpulmonata</taxon>
        <taxon>Sacoglossa</taxon>
        <taxon>Placobranchoidea</taxon>
        <taxon>Plakobranchidae</taxon>
        <taxon>Elysia</taxon>
    </lineage>
</organism>